<dbReference type="NCBIfam" id="TIGR01891">
    <property type="entry name" value="amidohydrolases"/>
    <property type="match status" value="1"/>
</dbReference>
<dbReference type="InterPro" id="IPR002933">
    <property type="entry name" value="Peptidase_M20"/>
</dbReference>
<dbReference type="GO" id="GO:0050118">
    <property type="term" value="F:N-acetyldiaminopimelate deacetylase activity"/>
    <property type="evidence" value="ECO:0007669"/>
    <property type="project" value="UniProtKB-EC"/>
</dbReference>
<organism evidence="4">
    <name type="scientific">uncultured Thermomicrobiales bacterium</name>
    <dbReference type="NCBI Taxonomy" id="1645740"/>
    <lineage>
        <taxon>Bacteria</taxon>
        <taxon>Pseudomonadati</taxon>
        <taxon>Thermomicrobiota</taxon>
        <taxon>Thermomicrobia</taxon>
        <taxon>Thermomicrobiales</taxon>
        <taxon>environmental samples</taxon>
    </lineage>
</organism>
<feature type="binding site" evidence="2">
    <location>
        <position position="105"/>
    </location>
    <ligand>
        <name>Mn(2+)</name>
        <dbReference type="ChEBI" id="CHEBI:29035"/>
        <label>2</label>
    </ligand>
</feature>
<dbReference type="FunFam" id="3.30.70.360:FF:000001">
    <property type="entry name" value="N-acetyldiaminopimelate deacetylase"/>
    <property type="match status" value="1"/>
</dbReference>
<reference evidence="4" key="1">
    <citation type="submission" date="2020-02" db="EMBL/GenBank/DDBJ databases">
        <authorList>
            <person name="Meier V. D."/>
        </authorList>
    </citation>
    <scope>NUCLEOTIDE SEQUENCE</scope>
    <source>
        <strain evidence="4">AVDCRST_MAG18</strain>
    </source>
</reference>
<feature type="binding site" evidence="2">
    <location>
        <position position="367"/>
    </location>
    <ligand>
        <name>Mn(2+)</name>
        <dbReference type="ChEBI" id="CHEBI:29035"/>
        <label>2</label>
    </ligand>
</feature>
<evidence type="ECO:0000313" key="4">
    <source>
        <dbReference type="EMBL" id="CAA9579117.1"/>
    </source>
</evidence>
<feature type="binding site" evidence="2">
    <location>
        <position position="107"/>
    </location>
    <ligand>
        <name>Mn(2+)</name>
        <dbReference type="ChEBI" id="CHEBI:29035"/>
        <label>2</label>
    </ligand>
</feature>
<dbReference type="Gene3D" id="3.30.70.360">
    <property type="match status" value="1"/>
</dbReference>
<feature type="binding site" evidence="2">
    <location>
        <position position="141"/>
    </location>
    <ligand>
        <name>Mn(2+)</name>
        <dbReference type="ChEBI" id="CHEBI:29035"/>
        <label>2</label>
    </ligand>
</feature>
<feature type="binding site" evidence="2">
    <location>
        <position position="168"/>
    </location>
    <ligand>
        <name>Mn(2+)</name>
        <dbReference type="ChEBI" id="CHEBI:29035"/>
        <label>2</label>
    </ligand>
</feature>
<dbReference type="Gene3D" id="3.40.630.10">
    <property type="entry name" value="Zn peptidases"/>
    <property type="match status" value="1"/>
</dbReference>
<proteinExistence type="predicted"/>
<dbReference type="EC" id="3.5.1.47" evidence="4"/>
<dbReference type="InterPro" id="IPR017439">
    <property type="entry name" value="Amidohydrolase"/>
</dbReference>
<dbReference type="PANTHER" id="PTHR11014">
    <property type="entry name" value="PEPTIDASE M20 FAMILY MEMBER"/>
    <property type="match status" value="1"/>
</dbReference>
<dbReference type="PIRSF" id="PIRSF005962">
    <property type="entry name" value="Pept_M20D_amidohydro"/>
    <property type="match status" value="1"/>
</dbReference>
<dbReference type="Pfam" id="PF07687">
    <property type="entry name" value="M20_dimer"/>
    <property type="match status" value="1"/>
</dbReference>
<keyword evidence="2" id="KW-0464">Manganese</keyword>
<dbReference type="PANTHER" id="PTHR11014:SF63">
    <property type="entry name" value="METALLOPEPTIDASE, PUTATIVE (AFU_ORTHOLOGUE AFUA_6G09600)-RELATED"/>
    <property type="match status" value="1"/>
</dbReference>
<name>A0A6J4VHZ1_9BACT</name>
<dbReference type="GO" id="GO:0019877">
    <property type="term" value="P:diaminopimelate biosynthetic process"/>
    <property type="evidence" value="ECO:0007669"/>
    <property type="project" value="UniProtKB-ARBA"/>
</dbReference>
<keyword evidence="1 4" id="KW-0378">Hydrolase</keyword>
<accession>A0A6J4VHZ1</accession>
<keyword evidence="2" id="KW-0479">Metal-binding</keyword>
<dbReference type="SUPFAM" id="SSF53187">
    <property type="entry name" value="Zn-dependent exopeptidases"/>
    <property type="match status" value="1"/>
</dbReference>
<evidence type="ECO:0000259" key="3">
    <source>
        <dbReference type="Pfam" id="PF07687"/>
    </source>
</evidence>
<feature type="domain" description="Peptidase M20 dimerisation" evidence="3">
    <location>
        <begin position="191"/>
        <end position="283"/>
    </location>
</feature>
<sequence>MVTKLPLAEAAWEIGPQVVADRRYLHQHPELGFQEENTARFVAEKLRSFGIETRTGVAKTGVVGLLRGDRPGKTVLLRADMDALPIEELNDVPYKSGTPGVMHACGHDSHTAMLLGVARLLAERKDEIKGTVKFVFQPSEEVPPGGAKPMIEEGVLEDPRVDAAFGVHIGQDLPVGTIGVCAGPTNAASDGFIATIKGVGGHAARPHGCVDPIVVAAQCIGALQTLVSREVNPLRQAVITVGSLHAGTVSNIIPEEAIMKATVRTFDEEVRQNLAERIPALITGIAAAMRAEAEVQYRFGYPALVNDPAMTDLVRAVAREVVGPDKVVEREPGMGGEDMSYFLQRVPGCFFRIGSRNYERGLIHGHHHPRFDIDDEGALPVGVAAVAAVALRFLNGEA</sequence>
<dbReference type="InterPro" id="IPR036264">
    <property type="entry name" value="Bact_exopeptidase_dim_dom"/>
</dbReference>
<evidence type="ECO:0000256" key="1">
    <source>
        <dbReference type="ARBA" id="ARBA00022801"/>
    </source>
</evidence>
<dbReference type="InterPro" id="IPR011650">
    <property type="entry name" value="Peptidase_M20_dimer"/>
</dbReference>
<dbReference type="GO" id="GO:0046872">
    <property type="term" value="F:metal ion binding"/>
    <property type="evidence" value="ECO:0007669"/>
    <property type="project" value="UniProtKB-KW"/>
</dbReference>
<dbReference type="EMBL" id="CADCWN010000219">
    <property type="protein sequence ID" value="CAA9579117.1"/>
    <property type="molecule type" value="Genomic_DNA"/>
</dbReference>
<protein>
    <submittedName>
        <fullName evidence="4">N-acetyl-L,L-diaminopimelate deacetylase</fullName>
        <ecNumber evidence="4">3.5.1.47</ecNumber>
    </submittedName>
</protein>
<evidence type="ECO:0000256" key="2">
    <source>
        <dbReference type="PIRSR" id="PIRSR005962-1"/>
    </source>
</evidence>
<gene>
    <name evidence="4" type="ORF">AVDCRST_MAG18-2907</name>
</gene>
<dbReference type="Pfam" id="PF01546">
    <property type="entry name" value="Peptidase_M20"/>
    <property type="match status" value="1"/>
</dbReference>
<comment type="cofactor">
    <cofactor evidence="2">
        <name>Mn(2+)</name>
        <dbReference type="ChEBI" id="CHEBI:29035"/>
    </cofactor>
    <text evidence="2">The Mn(2+) ion enhances activity.</text>
</comment>
<dbReference type="SUPFAM" id="SSF55031">
    <property type="entry name" value="Bacterial exopeptidase dimerisation domain"/>
    <property type="match status" value="1"/>
</dbReference>
<dbReference type="AlphaFoldDB" id="A0A6J4VHZ1"/>